<keyword evidence="2" id="KW-1185">Reference proteome</keyword>
<evidence type="ECO:0000313" key="1">
    <source>
        <dbReference type="EMBL" id="KAK3773501.1"/>
    </source>
</evidence>
<name>A0AAE0ZR84_9GAST</name>
<proteinExistence type="predicted"/>
<evidence type="ECO:0000313" key="2">
    <source>
        <dbReference type="Proteomes" id="UP001283361"/>
    </source>
</evidence>
<gene>
    <name evidence="1" type="ORF">RRG08_009273</name>
</gene>
<protein>
    <submittedName>
        <fullName evidence="1">Uncharacterized protein</fullName>
    </submittedName>
</protein>
<comment type="caution">
    <text evidence="1">The sequence shown here is derived from an EMBL/GenBank/DDBJ whole genome shotgun (WGS) entry which is preliminary data.</text>
</comment>
<organism evidence="1 2">
    <name type="scientific">Elysia crispata</name>
    <name type="common">lettuce slug</name>
    <dbReference type="NCBI Taxonomy" id="231223"/>
    <lineage>
        <taxon>Eukaryota</taxon>
        <taxon>Metazoa</taxon>
        <taxon>Spiralia</taxon>
        <taxon>Lophotrochozoa</taxon>
        <taxon>Mollusca</taxon>
        <taxon>Gastropoda</taxon>
        <taxon>Heterobranchia</taxon>
        <taxon>Euthyneura</taxon>
        <taxon>Panpulmonata</taxon>
        <taxon>Sacoglossa</taxon>
        <taxon>Placobranchoidea</taxon>
        <taxon>Plakobranchidae</taxon>
        <taxon>Elysia</taxon>
    </lineage>
</organism>
<reference evidence="1" key="1">
    <citation type="journal article" date="2023" name="G3 (Bethesda)">
        <title>A reference genome for the long-term kleptoplast-retaining sea slug Elysia crispata morphotype clarki.</title>
        <authorList>
            <person name="Eastman K.E."/>
            <person name="Pendleton A.L."/>
            <person name="Shaikh M.A."/>
            <person name="Suttiyut T."/>
            <person name="Ogas R."/>
            <person name="Tomko P."/>
            <person name="Gavelis G."/>
            <person name="Widhalm J.R."/>
            <person name="Wisecaver J.H."/>
        </authorList>
    </citation>
    <scope>NUCLEOTIDE SEQUENCE</scope>
    <source>
        <strain evidence="1">ECLA1</strain>
    </source>
</reference>
<dbReference type="EMBL" id="JAWDGP010003532">
    <property type="protein sequence ID" value="KAK3773501.1"/>
    <property type="molecule type" value="Genomic_DNA"/>
</dbReference>
<sequence>MNCSRTDLVSGKRHNTFRCFFSLVAPSSCFLVPHARAKFASDNTHVSIHPQASPSWLAAGSGWRKSAHIIATHPALPLYTWFSLSKAIAPVKATLVVTPICIAYS</sequence>
<accession>A0AAE0ZR84</accession>
<dbReference type="Proteomes" id="UP001283361">
    <property type="component" value="Unassembled WGS sequence"/>
</dbReference>
<dbReference type="AlphaFoldDB" id="A0AAE0ZR84"/>